<accession>E9DVB5</accession>
<feature type="transmembrane region" description="Helical" evidence="10">
    <location>
        <begin position="1055"/>
        <end position="1077"/>
    </location>
</feature>
<evidence type="ECO:0000256" key="4">
    <source>
        <dbReference type="ARBA" id="ARBA00022741"/>
    </source>
</evidence>
<dbReference type="OrthoDB" id="158672at2759"/>
<dbReference type="InterPro" id="IPR059000">
    <property type="entry name" value="ATPase_P-type_domA"/>
</dbReference>
<dbReference type="InterPro" id="IPR004014">
    <property type="entry name" value="ATPase_P-typ_cation-transptr_N"/>
</dbReference>
<dbReference type="GO" id="GO:0005886">
    <property type="term" value="C:plasma membrane"/>
    <property type="evidence" value="ECO:0007669"/>
    <property type="project" value="UniProtKB-SubCell"/>
</dbReference>
<dbReference type="Pfam" id="PF00689">
    <property type="entry name" value="Cation_ATPase_C"/>
    <property type="match status" value="1"/>
</dbReference>
<feature type="transmembrane region" description="Helical" evidence="10">
    <location>
        <begin position="913"/>
        <end position="933"/>
    </location>
</feature>
<dbReference type="PANTHER" id="PTHR43294">
    <property type="entry name" value="SODIUM/POTASSIUM-TRANSPORTING ATPASE SUBUNIT ALPHA"/>
    <property type="match status" value="1"/>
</dbReference>
<dbReference type="GO" id="GO:0030007">
    <property type="term" value="P:intracellular potassium ion homeostasis"/>
    <property type="evidence" value="ECO:0007669"/>
    <property type="project" value="TreeGrafter"/>
</dbReference>
<dbReference type="GO" id="GO:0006883">
    <property type="term" value="P:intracellular sodium ion homeostasis"/>
    <property type="evidence" value="ECO:0007669"/>
    <property type="project" value="TreeGrafter"/>
</dbReference>
<dbReference type="InterPro" id="IPR044492">
    <property type="entry name" value="P_typ_ATPase_HD_dom"/>
</dbReference>
<feature type="transmembrane region" description="Helical" evidence="10">
    <location>
        <begin position="1017"/>
        <end position="1034"/>
    </location>
</feature>
<evidence type="ECO:0000256" key="9">
    <source>
        <dbReference type="SAM" id="MobiDB-lite"/>
    </source>
</evidence>
<dbReference type="InterPro" id="IPR008250">
    <property type="entry name" value="ATPase_P-typ_transduc_dom_A_sf"/>
</dbReference>
<dbReference type="Pfam" id="PF00122">
    <property type="entry name" value="E1-E2_ATPase"/>
    <property type="match status" value="1"/>
</dbReference>
<dbReference type="InterPro" id="IPR001757">
    <property type="entry name" value="P_typ_ATPase"/>
</dbReference>
<dbReference type="InterPro" id="IPR006068">
    <property type="entry name" value="ATPase_P-typ_cation-transptr_C"/>
</dbReference>
<dbReference type="Pfam" id="PF00690">
    <property type="entry name" value="Cation_ATPase_N"/>
    <property type="match status" value="1"/>
</dbReference>
<evidence type="ECO:0000259" key="11">
    <source>
        <dbReference type="SMART" id="SM00831"/>
    </source>
</evidence>
<organism evidence="13">
    <name type="scientific">Metarhizium acridum (strain CQMa 102)</name>
    <dbReference type="NCBI Taxonomy" id="655827"/>
    <lineage>
        <taxon>Eukaryota</taxon>
        <taxon>Fungi</taxon>
        <taxon>Dikarya</taxon>
        <taxon>Ascomycota</taxon>
        <taxon>Pezizomycotina</taxon>
        <taxon>Sordariomycetes</taxon>
        <taxon>Hypocreomycetidae</taxon>
        <taxon>Hypocreales</taxon>
        <taxon>Clavicipitaceae</taxon>
        <taxon>Metarhizium</taxon>
    </lineage>
</organism>
<keyword evidence="5" id="KW-0067">ATP-binding</keyword>
<dbReference type="Gene3D" id="2.70.150.10">
    <property type="entry name" value="Calcium-transporting ATPase, cytoplasmic transduction domain A"/>
    <property type="match status" value="1"/>
</dbReference>
<dbReference type="GO" id="GO:0036376">
    <property type="term" value="P:sodium ion export across plasma membrane"/>
    <property type="evidence" value="ECO:0007669"/>
    <property type="project" value="TreeGrafter"/>
</dbReference>
<dbReference type="InterPro" id="IPR050510">
    <property type="entry name" value="Cation_transp_ATPase_P-type"/>
</dbReference>
<dbReference type="GO" id="GO:1990573">
    <property type="term" value="P:potassium ion import across plasma membrane"/>
    <property type="evidence" value="ECO:0007669"/>
    <property type="project" value="TreeGrafter"/>
</dbReference>
<feature type="compositionally biased region" description="Basic and acidic residues" evidence="9">
    <location>
        <begin position="1"/>
        <end position="25"/>
    </location>
</feature>
<evidence type="ECO:0000313" key="12">
    <source>
        <dbReference type="EMBL" id="EFY92292.1"/>
    </source>
</evidence>
<feature type="transmembrane region" description="Helical" evidence="10">
    <location>
        <begin position="363"/>
        <end position="388"/>
    </location>
</feature>
<evidence type="ECO:0000256" key="2">
    <source>
        <dbReference type="ARBA" id="ARBA00022475"/>
    </source>
</evidence>
<feature type="region of interest" description="Disordered" evidence="9">
    <location>
        <begin position="115"/>
        <end position="135"/>
    </location>
</feature>
<dbReference type="SUPFAM" id="SSF81660">
    <property type="entry name" value="Metal cation-transporting ATPase, ATP-binding domain N"/>
    <property type="match status" value="1"/>
</dbReference>
<keyword evidence="3 10" id="KW-0812">Transmembrane</keyword>
<feature type="region of interest" description="Disordered" evidence="9">
    <location>
        <begin position="1"/>
        <end position="41"/>
    </location>
</feature>
<feature type="transmembrane region" description="Helical" evidence="10">
    <location>
        <begin position="954"/>
        <end position="982"/>
    </location>
</feature>
<dbReference type="SFLD" id="SFLDF00027">
    <property type="entry name" value="p-type_atpase"/>
    <property type="match status" value="1"/>
</dbReference>
<dbReference type="InterPro" id="IPR023298">
    <property type="entry name" value="ATPase_P-typ_TM_dom_sf"/>
</dbReference>
<feature type="domain" description="Cation-transporting P-type ATPase N-terminal" evidence="11">
    <location>
        <begin position="98"/>
        <end position="171"/>
    </location>
</feature>
<dbReference type="SUPFAM" id="SSF81653">
    <property type="entry name" value="Calcium ATPase, transduction domain A"/>
    <property type="match status" value="1"/>
</dbReference>
<dbReference type="GO" id="GO:1902600">
    <property type="term" value="P:proton transmembrane transport"/>
    <property type="evidence" value="ECO:0007669"/>
    <property type="project" value="TreeGrafter"/>
</dbReference>
<evidence type="ECO:0000256" key="10">
    <source>
        <dbReference type="SAM" id="Phobius"/>
    </source>
</evidence>
<dbReference type="Gene3D" id="3.40.50.1000">
    <property type="entry name" value="HAD superfamily/HAD-like"/>
    <property type="match status" value="1"/>
</dbReference>
<dbReference type="OMA" id="FVNLVIC"/>
<evidence type="ECO:0000256" key="3">
    <source>
        <dbReference type="ARBA" id="ARBA00022692"/>
    </source>
</evidence>
<dbReference type="Gene3D" id="3.40.1110.10">
    <property type="entry name" value="Calcium-transporting ATPase, cytoplasmic domain N"/>
    <property type="match status" value="1"/>
</dbReference>
<dbReference type="PANTHER" id="PTHR43294:SF21">
    <property type="entry name" value="CATION TRANSPORTING ATPASE"/>
    <property type="match status" value="1"/>
</dbReference>
<dbReference type="eggNOG" id="KOG0203">
    <property type="taxonomic scope" value="Eukaryota"/>
</dbReference>
<dbReference type="GO" id="GO:0016887">
    <property type="term" value="F:ATP hydrolysis activity"/>
    <property type="evidence" value="ECO:0007669"/>
    <property type="project" value="InterPro"/>
</dbReference>
<comment type="subcellular location">
    <subcellularLocation>
        <location evidence="1">Cell membrane</location>
        <topology evidence="1">Multi-pass membrane protein</topology>
    </subcellularLocation>
</comment>
<dbReference type="Gene3D" id="1.20.1110.10">
    <property type="entry name" value="Calcium-transporting ATPase, transmembrane domain"/>
    <property type="match status" value="1"/>
</dbReference>
<evidence type="ECO:0000313" key="13">
    <source>
        <dbReference type="Proteomes" id="UP000002499"/>
    </source>
</evidence>
<name>E9DVB5_METAQ</name>
<feature type="transmembrane region" description="Helical" evidence="10">
    <location>
        <begin position="883"/>
        <end position="907"/>
    </location>
</feature>
<dbReference type="HOGENOM" id="CLU_002360_4_2_1"/>
<dbReference type="SUPFAM" id="SSF81665">
    <property type="entry name" value="Calcium ATPase, transmembrane domain M"/>
    <property type="match status" value="1"/>
</dbReference>
<feature type="compositionally biased region" description="Basic and acidic residues" evidence="9">
    <location>
        <begin position="123"/>
        <end position="132"/>
    </location>
</feature>
<dbReference type="SUPFAM" id="SSF56784">
    <property type="entry name" value="HAD-like"/>
    <property type="match status" value="1"/>
</dbReference>
<feature type="transmembrane region" description="Helical" evidence="10">
    <location>
        <begin position="150"/>
        <end position="170"/>
    </location>
</feature>
<evidence type="ECO:0000256" key="5">
    <source>
        <dbReference type="ARBA" id="ARBA00022840"/>
    </source>
</evidence>
<reference evidence="12 13" key="1">
    <citation type="journal article" date="2011" name="PLoS Genet.">
        <title>Genome sequencing and comparative transcriptomics of the model entomopathogenic fungi Metarhizium anisopliae and M. acridum.</title>
        <authorList>
            <person name="Gao Q."/>
            <person name="Jin K."/>
            <person name="Ying S.H."/>
            <person name="Zhang Y."/>
            <person name="Xiao G."/>
            <person name="Shang Y."/>
            <person name="Duan Z."/>
            <person name="Hu X."/>
            <person name="Xie X.Q."/>
            <person name="Zhou G."/>
            <person name="Peng G."/>
            <person name="Luo Z."/>
            <person name="Huang W."/>
            <person name="Wang B."/>
            <person name="Fang W."/>
            <person name="Wang S."/>
            <person name="Zhong Y."/>
            <person name="Ma L.J."/>
            <person name="St Leger R.J."/>
            <person name="Zhao G.P."/>
            <person name="Pei Y."/>
            <person name="Feng M.G."/>
            <person name="Xia Y."/>
            <person name="Wang C."/>
        </authorList>
    </citation>
    <scope>NUCLEOTIDE SEQUENCE [LARGE SCALE GENOMIC DNA]</scope>
    <source>
        <strain evidence="12 13">CQMa 102</strain>
    </source>
</reference>
<dbReference type="SFLD" id="SFLDG00002">
    <property type="entry name" value="C1.7:_P-type_atpase_like"/>
    <property type="match status" value="1"/>
</dbReference>
<dbReference type="InterPro" id="IPR023299">
    <property type="entry name" value="ATPase_P-typ_cyto_dom_N"/>
</dbReference>
<keyword evidence="8 10" id="KW-0472">Membrane</keyword>
<evidence type="ECO:0000256" key="7">
    <source>
        <dbReference type="ARBA" id="ARBA00022989"/>
    </source>
</evidence>
<evidence type="ECO:0000256" key="6">
    <source>
        <dbReference type="ARBA" id="ARBA00022967"/>
    </source>
</evidence>
<feature type="compositionally biased region" description="Basic residues" evidence="9">
    <location>
        <begin position="26"/>
        <end position="35"/>
    </location>
</feature>
<dbReference type="InterPro" id="IPR018303">
    <property type="entry name" value="ATPase_P-typ_P_site"/>
</dbReference>
<keyword evidence="7 10" id="KW-1133">Transmembrane helix</keyword>
<keyword evidence="6" id="KW-1278">Translocase</keyword>
<feature type="transmembrane region" description="Helical" evidence="10">
    <location>
        <begin position="408"/>
        <end position="433"/>
    </location>
</feature>
<dbReference type="PRINTS" id="PR00120">
    <property type="entry name" value="HATPASE"/>
</dbReference>
<dbReference type="InterPro" id="IPR036412">
    <property type="entry name" value="HAD-like_sf"/>
</dbReference>
<dbReference type="FunFam" id="3.40.50.1000:FF:000001">
    <property type="entry name" value="Phospholipid-transporting ATPase IC"/>
    <property type="match status" value="1"/>
</dbReference>
<dbReference type="SMART" id="SM00831">
    <property type="entry name" value="Cation_ATPase_N"/>
    <property type="match status" value="1"/>
</dbReference>
<dbReference type="EMBL" id="GL698476">
    <property type="protein sequence ID" value="EFY92292.1"/>
    <property type="molecule type" value="Genomic_DNA"/>
</dbReference>
<dbReference type="InterPro" id="IPR023214">
    <property type="entry name" value="HAD_sf"/>
</dbReference>
<dbReference type="PROSITE" id="PS00154">
    <property type="entry name" value="ATPASE_E1_E2"/>
    <property type="match status" value="1"/>
</dbReference>
<dbReference type="Pfam" id="PF13246">
    <property type="entry name" value="Cation_ATPase"/>
    <property type="match status" value="1"/>
</dbReference>
<protein>
    <submittedName>
        <fullName evidence="12">H /K ATPase alpha subunit, putative</fullName>
    </submittedName>
</protein>
<dbReference type="GO" id="GO:0005391">
    <property type="term" value="F:P-type sodium:potassium-exchanging transporter activity"/>
    <property type="evidence" value="ECO:0007669"/>
    <property type="project" value="TreeGrafter"/>
</dbReference>
<sequence>MSSEKPEDSHAADRIRWRDEEEGHDRRRSRSRAGLRRASSTDSLAIRSVHGRTTVDPAVTLPIQYRTVSFQIEESKGKERAELIRASEVAAKDLSDLQWHTITATEVAERLVTSSTNGLSESQAERRLEEYGKNAPSPPKTNRILTILGYFFKGFGGILLVGSILVFVSWKPLGDPPQLANLVCEKMLILPSCFHDANIFFFEQALAIVLLAVFFLQAAFTMFQDWSTSRVMSSIKDMLPEQCHVTRDGQMVHMQAEDLVPGDLVTIHAGNKLPADLRYIEVSPDLKFDRSVLTGESRPISATVDHTDINYLETHNIGLQGTHCVIGSALGIVVATGDRTVFGRIATLTNEPKTGMTTLEKEVLYFVLFICAVMFTMIVAVVIIWAAWLRRDHPDWINVPTLIVDCVSVAVAFIPEGLPIAITAGLTITANLMRKNKILCKSLKTVETLGSVSVICSDKTGTLTQGKMAVTDCSIGTNNLSMEQLHDALNSGNAKEKPNVFQTFGQLAALGALCNGAEMDAAQADVPVAKRHVFGDATDTAVLKFSESVAQGNVAYFRSCWQKVFELAFNSKNKFMIRCFTLAQPEALGRTLTAQDASQFQNNDLLLTIKGAPDVLVERCSYYLAPSGEVLELTQGAKATFEHLKNMHSSQGKRCLFLARKLVKGGKLQDGGDYEKSAVEEAKTGLTLVGLVAIVDPLRPEIRDVVSTLRGAGIRISMVTGDFALTALAIAREAGVVTCVHVDGVLHLERTTVDISSASEDNEDEKTVASRRGALVISGPELATLTDHQWSLLTEYEEVVFARTTPEQKLRIVREYQKHNVVAMTGDGVNDAPSLKAADVGISMGSGSDIAMEAADMVLLDSFSSVVAAVQYGRVVFDNLKKVIAYLLPAGSFSEFWPVMTSVVFGLPQILSSFLMIIICCFTDCAAATILSFEKPEADVLLRRPRNVKKDRLVNWQLIFHAYAIIGVTETLASFAMAFWYLQRQGIPFRDLWFSFGVLPASINPDYYMEKLNEASSIYFVNLVVMQWFNLMATRTRRLSIFQHPPLFNKKTQNLYLFPAIVFALAMADVSTAFAIVNSQVSRRPAASSKEGLGPITTVPSNRVTITASALGSVLEVTDPRYDVFAFGSFMRMLPQRLGHSVALDASAAAFVSALRDLRTRQSTLGTIGKYVGALSAVQKSLGDEGTAYSAETLCAVFLVMAAQPWLSMKGDRHPSHGLGMSHLLKILVDKQPHDDFLRTLMASVSVVVILESIFNPAIELESWIHKVHTLTSQEEEEAALKLGLNFRCLDMGWLSKLPELIRNPVVNSAAIKAYYEMIQTDYPGIKRFGDSVIEARCAGPPTSLPLQVVRAQTQFHAAQCIILSIAITLNAFMSKHFGPDDFVAADRYGFCADAIELAERARHRRPLAAAHIPLCLITAWLSSRDPMQQVQLELLMDEYGKDYHLIEMVRGATQVDGGGKEGAIRKFACFPMQTLGGQNEPVVQRVGPEAYCAEYCTIL</sequence>
<evidence type="ECO:0000256" key="8">
    <source>
        <dbReference type="ARBA" id="ARBA00023136"/>
    </source>
</evidence>
<feature type="transmembrane region" description="Helical" evidence="10">
    <location>
        <begin position="205"/>
        <end position="223"/>
    </location>
</feature>
<dbReference type="Proteomes" id="UP000002499">
    <property type="component" value="Unassembled WGS sequence"/>
</dbReference>
<gene>
    <name evidence="12" type="ORF">MAC_01563</name>
</gene>
<keyword evidence="4" id="KW-0547">Nucleotide-binding</keyword>
<dbReference type="SFLD" id="SFLDS00003">
    <property type="entry name" value="Haloacid_Dehalogenase"/>
    <property type="match status" value="1"/>
</dbReference>
<dbReference type="InParanoid" id="E9DVB5"/>
<evidence type="ECO:0000256" key="1">
    <source>
        <dbReference type="ARBA" id="ARBA00004651"/>
    </source>
</evidence>
<dbReference type="NCBIfam" id="TIGR01494">
    <property type="entry name" value="ATPase_P-type"/>
    <property type="match status" value="2"/>
</dbReference>
<dbReference type="GO" id="GO:0005524">
    <property type="term" value="F:ATP binding"/>
    <property type="evidence" value="ECO:0007669"/>
    <property type="project" value="UniProtKB-KW"/>
</dbReference>
<keyword evidence="2" id="KW-1003">Cell membrane</keyword>
<dbReference type="PRINTS" id="PR00119">
    <property type="entry name" value="CATATPASE"/>
</dbReference>
<proteinExistence type="predicted"/>
<keyword evidence="13" id="KW-1185">Reference proteome</keyword>